<dbReference type="GeneID" id="20661669"/>
<keyword evidence="6" id="KW-1185">Reference proteome</keyword>
<proteinExistence type="predicted"/>
<evidence type="ECO:0000259" key="4">
    <source>
        <dbReference type="Pfam" id="PF20147"/>
    </source>
</evidence>
<dbReference type="GO" id="GO:0005576">
    <property type="term" value="C:extracellular region"/>
    <property type="evidence" value="ECO:0007669"/>
    <property type="project" value="UniProtKB-SubCell"/>
</dbReference>
<protein>
    <recommendedName>
        <fullName evidence="4">Crinkler effector protein N-terminal domain-containing protein</fullName>
    </recommendedName>
</protein>
<organism evidence="5 6">
    <name type="scientific">Phytophthora sojae (strain P6497)</name>
    <name type="common">Soybean stem and root rot agent</name>
    <name type="synonym">Phytophthora megasperma f. sp. glycines</name>
    <dbReference type="NCBI Taxonomy" id="1094619"/>
    <lineage>
        <taxon>Eukaryota</taxon>
        <taxon>Sar</taxon>
        <taxon>Stramenopiles</taxon>
        <taxon>Oomycota</taxon>
        <taxon>Peronosporomycetes</taxon>
        <taxon>Peronosporales</taxon>
        <taxon>Peronosporaceae</taxon>
        <taxon>Phytophthora</taxon>
    </lineage>
</organism>
<sequence>MVRLFCCIYGEKGSAFCASVDAEDIVGELKDVIAAKLKVKFPANRLRLFLAYHDGAWLKSESDDVKKLNKGRQTAVLVALTAQDKELSMCEYVGEVLKDKPKPTCGQIYLLVKAPRGSIWDDYTWDPPTVEHKILSASQQSVVRLSSPVGSGAALVVDRTTTHVYLMTSLHLWIDEAFAEHLSDKFK</sequence>
<evidence type="ECO:0000313" key="5">
    <source>
        <dbReference type="EMBL" id="EGZ06150.1"/>
    </source>
</evidence>
<accession>G5AD97</accession>
<comment type="subcellular location">
    <subcellularLocation>
        <location evidence="1">Host cell</location>
    </subcellularLocation>
    <subcellularLocation>
        <location evidence="2">Secreted</location>
    </subcellularLocation>
</comment>
<keyword evidence="3" id="KW-0964">Secreted</keyword>
<evidence type="ECO:0000256" key="2">
    <source>
        <dbReference type="ARBA" id="ARBA00004613"/>
    </source>
</evidence>
<gene>
    <name evidence="5" type="ORF">PHYSODRAFT_531866</name>
</gene>
<name>G5AD97_PHYSP</name>
<dbReference type="RefSeq" id="XP_009538047.1">
    <property type="nucleotide sequence ID" value="XM_009539752.1"/>
</dbReference>
<evidence type="ECO:0000256" key="3">
    <source>
        <dbReference type="ARBA" id="ARBA00022525"/>
    </source>
</evidence>
<dbReference type="InterPro" id="IPR045379">
    <property type="entry name" value="Crinkler_N"/>
</dbReference>
<dbReference type="EMBL" id="JH159164">
    <property type="protein sequence ID" value="EGZ06150.1"/>
    <property type="molecule type" value="Genomic_DNA"/>
</dbReference>
<dbReference type="KEGG" id="psoj:PHYSODRAFT_531866"/>
<dbReference type="InParanoid" id="G5AD97"/>
<evidence type="ECO:0000256" key="1">
    <source>
        <dbReference type="ARBA" id="ARBA00004340"/>
    </source>
</evidence>
<dbReference type="AlphaFoldDB" id="G5AD97"/>
<reference evidence="5 6" key="1">
    <citation type="journal article" date="2006" name="Science">
        <title>Phytophthora genome sequences uncover evolutionary origins and mechanisms of pathogenesis.</title>
        <authorList>
            <person name="Tyler B.M."/>
            <person name="Tripathy S."/>
            <person name="Zhang X."/>
            <person name="Dehal P."/>
            <person name="Jiang R.H."/>
            <person name="Aerts A."/>
            <person name="Arredondo F.D."/>
            <person name="Baxter L."/>
            <person name="Bensasson D."/>
            <person name="Beynon J.L."/>
            <person name="Chapman J."/>
            <person name="Damasceno C.M."/>
            <person name="Dorrance A.E."/>
            <person name="Dou D."/>
            <person name="Dickerman A.W."/>
            <person name="Dubchak I.L."/>
            <person name="Garbelotto M."/>
            <person name="Gijzen M."/>
            <person name="Gordon S.G."/>
            <person name="Govers F."/>
            <person name="Grunwald N.J."/>
            <person name="Huang W."/>
            <person name="Ivors K.L."/>
            <person name="Jones R.W."/>
            <person name="Kamoun S."/>
            <person name="Krampis K."/>
            <person name="Lamour K.H."/>
            <person name="Lee M.K."/>
            <person name="McDonald W.H."/>
            <person name="Medina M."/>
            <person name="Meijer H.J."/>
            <person name="Nordberg E.K."/>
            <person name="Maclean D.J."/>
            <person name="Ospina-Giraldo M.D."/>
            <person name="Morris P.F."/>
            <person name="Phuntumart V."/>
            <person name="Putnam N.H."/>
            <person name="Rash S."/>
            <person name="Rose J.K."/>
            <person name="Sakihama Y."/>
            <person name="Salamov A.A."/>
            <person name="Savidor A."/>
            <person name="Scheuring C.F."/>
            <person name="Smith B.M."/>
            <person name="Sobral B.W."/>
            <person name="Terry A."/>
            <person name="Torto-Alalibo T.A."/>
            <person name="Win J."/>
            <person name="Xu Z."/>
            <person name="Zhang H."/>
            <person name="Grigoriev I.V."/>
            <person name="Rokhsar D.S."/>
            <person name="Boore J.L."/>
        </authorList>
    </citation>
    <scope>NUCLEOTIDE SEQUENCE [LARGE SCALE GENOMIC DNA]</scope>
    <source>
        <strain evidence="5 6">P6497</strain>
    </source>
</reference>
<dbReference type="Pfam" id="PF20147">
    <property type="entry name" value="Crinkler"/>
    <property type="match status" value="1"/>
</dbReference>
<evidence type="ECO:0000313" key="6">
    <source>
        <dbReference type="Proteomes" id="UP000002640"/>
    </source>
</evidence>
<feature type="domain" description="Crinkler effector protein N-terminal" evidence="4">
    <location>
        <begin position="2"/>
        <end position="113"/>
    </location>
</feature>
<dbReference type="Proteomes" id="UP000002640">
    <property type="component" value="Unassembled WGS sequence"/>
</dbReference>
<dbReference type="GO" id="GO:0043657">
    <property type="term" value="C:host cell"/>
    <property type="evidence" value="ECO:0007669"/>
    <property type="project" value="UniProtKB-SubCell"/>
</dbReference>